<dbReference type="RefSeq" id="WP_071997931.1">
    <property type="nucleotide sequence ID" value="NZ_BAWO01000010.1"/>
</dbReference>
<evidence type="ECO:0000259" key="1">
    <source>
        <dbReference type="Pfam" id="PF01610"/>
    </source>
</evidence>
<comment type="caution">
    <text evidence="3">The sequence shown here is derived from an EMBL/GenBank/DDBJ whole genome shotgun (WGS) entry which is preliminary data.</text>
</comment>
<reference evidence="3 4" key="1">
    <citation type="submission" date="2014-04" db="EMBL/GenBank/DDBJ databases">
        <title>Whole genome shotgun sequence of Geobacillus caldoxylosilyticus NBRC 107762.</title>
        <authorList>
            <person name="Hosoyama A."/>
            <person name="Hosoyama Y."/>
            <person name="Katano-Makiyama Y."/>
            <person name="Tsuchikane K."/>
            <person name="Ohji S."/>
            <person name="Ichikawa N."/>
            <person name="Yamazoe A."/>
            <person name="Fujita N."/>
        </authorList>
    </citation>
    <scope>NUCLEOTIDE SEQUENCE [LARGE SCALE GENOMIC DNA]</scope>
    <source>
        <strain evidence="3 4">NBRC 107762</strain>
    </source>
</reference>
<dbReference type="InterPro" id="IPR002560">
    <property type="entry name" value="Transposase_DDE"/>
</dbReference>
<dbReference type="Pfam" id="PF14690">
    <property type="entry name" value="Zn_ribbon_ISL3"/>
    <property type="match status" value="1"/>
</dbReference>
<dbReference type="Proteomes" id="UP000023561">
    <property type="component" value="Unassembled WGS sequence"/>
</dbReference>
<dbReference type="AlphaFoldDB" id="A0A023DCB7"/>
<dbReference type="NCBIfam" id="NF033550">
    <property type="entry name" value="transpos_ISL3"/>
    <property type="match status" value="1"/>
</dbReference>
<dbReference type="InterPro" id="IPR047951">
    <property type="entry name" value="Transpos_ISL3"/>
</dbReference>
<evidence type="ECO:0000313" key="3">
    <source>
        <dbReference type="EMBL" id="GAJ38940.1"/>
    </source>
</evidence>
<dbReference type="PANTHER" id="PTHR33498">
    <property type="entry name" value="TRANSPOSASE FOR INSERTION SEQUENCE ELEMENT IS1557"/>
    <property type="match status" value="1"/>
</dbReference>
<name>A0A023DCB7_9BACL</name>
<dbReference type="Pfam" id="PF01610">
    <property type="entry name" value="DDE_Tnp_ISL3"/>
    <property type="match status" value="1"/>
</dbReference>
<keyword evidence="4" id="KW-1185">Reference proteome</keyword>
<sequence length="370" mass="43395">MELQTFYKDWKLLFYSVDRSCVKLYIQSQQKSNLCPSCNMPSSRVHSRYWRVIQDITILSLQVFLHVRARKFFCDHSACSQRIFTERPSDWWPPYARRTNRLTTFLKHLAFSLSAETASKVSKQYGIPTSADSFLYLIRKEEIPPITQPVIIGIDDWAMKKGQRYGSIVCDLQTQKPIALLENRTVQEVSNWLRKYPSIQVVTRDGSTEYAKGIREGCPHAVQITDRWHLFHNLTQKVEQFLKKSFPRHISIGVAELDGHRPSRQKYHPLTASEKRKWELIQQVQLRYKEGQRKADIIREFCIDRKTLDKYLQLKKPPKHTRRGRHSADPCRSEILELLQAKATVQHIFSVIQKQGYDKSFSTLKDLLQG</sequence>
<dbReference type="PANTHER" id="PTHR33498:SF1">
    <property type="entry name" value="TRANSPOSASE FOR INSERTION SEQUENCE ELEMENT IS1557"/>
    <property type="match status" value="1"/>
</dbReference>
<feature type="domain" description="Transposase IS204/IS1001/IS1096/IS1165 zinc-finger" evidence="2">
    <location>
        <begin position="34"/>
        <end position="76"/>
    </location>
</feature>
<protein>
    <submittedName>
        <fullName evidence="3">Putative transposase</fullName>
    </submittedName>
</protein>
<evidence type="ECO:0000259" key="2">
    <source>
        <dbReference type="Pfam" id="PF14690"/>
    </source>
</evidence>
<accession>A0A023DCB7</accession>
<feature type="domain" description="Transposase IS204/IS1001/IS1096/IS1165 DDE" evidence="1">
    <location>
        <begin position="152"/>
        <end position="286"/>
    </location>
</feature>
<dbReference type="InterPro" id="IPR029261">
    <property type="entry name" value="Transposase_Znf"/>
</dbReference>
<gene>
    <name evidence="3" type="ORF">GCA01S_010_00680</name>
</gene>
<evidence type="ECO:0000313" key="4">
    <source>
        <dbReference type="Proteomes" id="UP000023561"/>
    </source>
</evidence>
<organism evidence="3 4">
    <name type="scientific">Parageobacillus caldoxylosilyticus NBRC 107762</name>
    <dbReference type="NCBI Taxonomy" id="1220594"/>
    <lineage>
        <taxon>Bacteria</taxon>
        <taxon>Bacillati</taxon>
        <taxon>Bacillota</taxon>
        <taxon>Bacilli</taxon>
        <taxon>Bacillales</taxon>
        <taxon>Anoxybacillaceae</taxon>
        <taxon>Saccharococcus</taxon>
    </lineage>
</organism>
<proteinExistence type="predicted"/>
<dbReference type="EMBL" id="BAWO01000010">
    <property type="protein sequence ID" value="GAJ38940.1"/>
    <property type="molecule type" value="Genomic_DNA"/>
</dbReference>